<evidence type="ECO:0000313" key="2">
    <source>
        <dbReference type="EMBL" id="KAL3116662.1"/>
    </source>
</evidence>
<accession>A0ABD2LN41</accession>
<protein>
    <submittedName>
        <fullName evidence="2">Uncharacterized protein</fullName>
    </submittedName>
</protein>
<gene>
    <name evidence="2" type="ORF">niasHT_000740</name>
</gene>
<reference evidence="2 3" key="1">
    <citation type="submission" date="2024-10" db="EMBL/GenBank/DDBJ databases">
        <authorList>
            <person name="Kim D."/>
        </authorList>
    </citation>
    <scope>NUCLEOTIDE SEQUENCE [LARGE SCALE GENOMIC DNA]</scope>
    <source>
        <strain evidence="2">BH-2024</strain>
    </source>
</reference>
<name>A0ABD2LN41_9BILA</name>
<dbReference type="EMBL" id="JBICBT010000354">
    <property type="protein sequence ID" value="KAL3116662.1"/>
    <property type="molecule type" value="Genomic_DNA"/>
</dbReference>
<evidence type="ECO:0000256" key="1">
    <source>
        <dbReference type="SAM" id="MobiDB-lite"/>
    </source>
</evidence>
<organism evidence="2 3">
    <name type="scientific">Heterodera trifolii</name>
    <dbReference type="NCBI Taxonomy" id="157864"/>
    <lineage>
        <taxon>Eukaryota</taxon>
        <taxon>Metazoa</taxon>
        <taxon>Ecdysozoa</taxon>
        <taxon>Nematoda</taxon>
        <taxon>Chromadorea</taxon>
        <taxon>Rhabditida</taxon>
        <taxon>Tylenchina</taxon>
        <taxon>Tylenchomorpha</taxon>
        <taxon>Tylenchoidea</taxon>
        <taxon>Heteroderidae</taxon>
        <taxon>Heteroderinae</taxon>
        <taxon>Heterodera</taxon>
    </lineage>
</organism>
<proteinExistence type="predicted"/>
<comment type="caution">
    <text evidence="2">The sequence shown here is derived from an EMBL/GenBank/DDBJ whole genome shotgun (WGS) entry which is preliminary data.</text>
</comment>
<evidence type="ECO:0000313" key="3">
    <source>
        <dbReference type="Proteomes" id="UP001620626"/>
    </source>
</evidence>
<dbReference type="AlphaFoldDB" id="A0ABD2LN41"/>
<keyword evidence="3" id="KW-1185">Reference proteome</keyword>
<feature type="region of interest" description="Disordered" evidence="1">
    <location>
        <begin position="230"/>
        <end position="250"/>
    </location>
</feature>
<sequence>MSHSLLKRPLISNSPNQIPQKRHFLNEVTTSTNLVIDTLDDDPSISPAARVIITQLSNLLKMAASIVDNSVSDIDYAAEMERRRSVVITGLPENQSETPSVRAISDNNAVTGFLDQLGVETRSVVCYRMGWYNKVRATNGACRPIKVVLPASSFQRTCLHQWKKKALDIRRHFDNKRLNIRESLTQEQLKARRQLQAECAEKRKETSDDWIIYNDTIVLRNEIKERRMNEENLSGPFPRTESMLTRHQKN</sequence>
<dbReference type="Proteomes" id="UP001620626">
    <property type="component" value="Unassembled WGS sequence"/>
</dbReference>